<dbReference type="InterPro" id="IPR036736">
    <property type="entry name" value="ACP-like_sf"/>
</dbReference>
<dbReference type="SUPFAM" id="SSF47336">
    <property type="entry name" value="ACP-like"/>
    <property type="match status" value="1"/>
</dbReference>
<dbReference type="RefSeq" id="WP_097318959.1">
    <property type="nucleotide sequence ID" value="NZ_OBDY01000002.1"/>
</dbReference>
<organism evidence="4 5">
    <name type="scientific">Paractinoplanes atraurantiacus</name>
    <dbReference type="NCBI Taxonomy" id="1036182"/>
    <lineage>
        <taxon>Bacteria</taxon>
        <taxon>Bacillati</taxon>
        <taxon>Actinomycetota</taxon>
        <taxon>Actinomycetes</taxon>
        <taxon>Micromonosporales</taxon>
        <taxon>Micromonosporaceae</taxon>
        <taxon>Paractinoplanes</taxon>
    </lineage>
</organism>
<dbReference type="PROSITE" id="PS50075">
    <property type="entry name" value="CARRIER"/>
    <property type="match status" value="1"/>
</dbReference>
<evidence type="ECO:0000256" key="1">
    <source>
        <dbReference type="ARBA" id="ARBA00022450"/>
    </source>
</evidence>
<accession>A0A285GLE5</accession>
<dbReference type="Gene3D" id="1.10.1200.10">
    <property type="entry name" value="ACP-like"/>
    <property type="match status" value="1"/>
</dbReference>
<dbReference type="Proteomes" id="UP000219612">
    <property type="component" value="Unassembled WGS sequence"/>
</dbReference>
<gene>
    <name evidence="4" type="ORF">SAMN05421748_102193</name>
</gene>
<keyword evidence="2" id="KW-0597">Phosphoprotein</keyword>
<dbReference type="OrthoDB" id="4271696at2"/>
<evidence type="ECO:0000256" key="2">
    <source>
        <dbReference type="ARBA" id="ARBA00022553"/>
    </source>
</evidence>
<dbReference type="SMART" id="SM00823">
    <property type="entry name" value="PKS_PP"/>
    <property type="match status" value="1"/>
</dbReference>
<name>A0A285GLE5_9ACTN</name>
<dbReference type="InterPro" id="IPR020806">
    <property type="entry name" value="PKS_PP-bd"/>
</dbReference>
<keyword evidence="1" id="KW-0596">Phosphopantetheine</keyword>
<sequence>MTRADVTGHLVAAVAEVLPGVPVELIGGDRHLRDLGADSVERVEIIVAVLDRLGLDEPLSSFTDLPHVEAMVDFLCERSSR</sequence>
<dbReference type="AlphaFoldDB" id="A0A285GLE5"/>
<dbReference type="GO" id="GO:0031177">
    <property type="term" value="F:phosphopantetheine binding"/>
    <property type="evidence" value="ECO:0007669"/>
    <property type="project" value="InterPro"/>
</dbReference>
<dbReference type="InterPro" id="IPR009081">
    <property type="entry name" value="PP-bd_ACP"/>
</dbReference>
<evidence type="ECO:0000313" key="5">
    <source>
        <dbReference type="Proteomes" id="UP000219612"/>
    </source>
</evidence>
<dbReference type="EMBL" id="OBDY01000002">
    <property type="protein sequence ID" value="SNY24450.1"/>
    <property type="molecule type" value="Genomic_DNA"/>
</dbReference>
<feature type="domain" description="Carrier" evidence="3">
    <location>
        <begin position="1"/>
        <end position="79"/>
    </location>
</feature>
<evidence type="ECO:0000259" key="3">
    <source>
        <dbReference type="PROSITE" id="PS50075"/>
    </source>
</evidence>
<reference evidence="4 5" key="1">
    <citation type="submission" date="2017-09" db="EMBL/GenBank/DDBJ databases">
        <authorList>
            <person name="Ehlers B."/>
            <person name="Leendertz F.H."/>
        </authorList>
    </citation>
    <scope>NUCLEOTIDE SEQUENCE [LARGE SCALE GENOMIC DNA]</scope>
    <source>
        <strain evidence="4 5">CGMCC 4.6857</strain>
    </source>
</reference>
<protein>
    <submittedName>
        <fullName evidence="4">Polyketide biosynthesis acyl carrier protein</fullName>
    </submittedName>
</protein>
<dbReference type="Pfam" id="PF00550">
    <property type="entry name" value="PP-binding"/>
    <property type="match status" value="1"/>
</dbReference>
<keyword evidence="5" id="KW-1185">Reference proteome</keyword>
<proteinExistence type="predicted"/>
<evidence type="ECO:0000313" key="4">
    <source>
        <dbReference type="EMBL" id="SNY24450.1"/>
    </source>
</evidence>